<reference evidence="2 3" key="1">
    <citation type="submission" date="2019-05" db="EMBL/GenBank/DDBJ databases">
        <title>Genomic analysis of Lentibacillus sp. NKC220-2.</title>
        <authorList>
            <person name="Oh Y.J."/>
        </authorList>
    </citation>
    <scope>NUCLEOTIDE SEQUENCE [LARGE SCALE GENOMIC DNA]</scope>
    <source>
        <strain evidence="2 3">NKC220-2</strain>
    </source>
</reference>
<dbReference type="Proteomes" id="UP000306980">
    <property type="component" value="Unassembled WGS sequence"/>
</dbReference>
<proteinExistence type="predicted"/>
<name>A0A5S3QG44_9BACI</name>
<gene>
    <name evidence="2" type="ORF">FFL34_01080</name>
</gene>
<sequence>MPTNWKKRYSFRLTSDDQAIYDYLEQLPANQRSEGIRKLLSIAVNGPQQGLEQQKMIDSLRKDIEILKDNQQEMLRKLDNSNEPKTTSQETHSNEANEQTMYETANAFLTSFGFQESD</sequence>
<evidence type="ECO:0000313" key="3">
    <source>
        <dbReference type="Proteomes" id="UP000306980"/>
    </source>
</evidence>
<protein>
    <submittedName>
        <fullName evidence="2">Uncharacterized protein</fullName>
    </submittedName>
</protein>
<feature type="region of interest" description="Disordered" evidence="1">
    <location>
        <begin position="75"/>
        <end position="100"/>
    </location>
</feature>
<comment type="caution">
    <text evidence="2">The sequence shown here is derived from an EMBL/GenBank/DDBJ whole genome shotgun (WGS) entry which is preliminary data.</text>
</comment>
<dbReference type="AlphaFoldDB" id="A0A5S3QG44"/>
<organism evidence="2 3">
    <name type="scientific">Lentibacillus cibarius</name>
    <dbReference type="NCBI Taxonomy" id="2583219"/>
    <lineage>
        <taxon>Bacteria</taxon>
        <taxon>Bacillati</taxon>
        <taxon>Bacillota</taxon>
        <taxon>Bacilli</taxon>
        <taxon>Bacillales</taxon>
        <taxon>Bacillaceae</taxon>
        <taxon>Lentibacillus</taxon>
    </lineage>
</organism>
<dbReference type="EMBL" id="VCIA01000001">
    <property type="protein sequence ID" value="TMN20860.1"/>
    <property type="molecule type" value="Genomic_DNA"/>
</dbReference>
<dbReference type="OrthoDB" id="2932915at2"/>
<evidence type="ECO:0000313" key="2">
    <source>
        <dbReference type="EMBL" id="TMN20860.1"/>
    </source>
</evidence>
<accession>A0A5S3QG44</accession>
<feature type="compositionally biased region" description="Polar residues" evidence="1">
    <location>
        <begin position="83"/>
        <end position="100"/>
    </location>
</feature>
<dbReference type="RefSeq" id="WP_138600574.1">
    <property type="nucleotide sequence ID" value="NZ_VCIA01000001.1"/>
</dbReference>
<evidence type="ECO:0000256" key="1">
    <source>
        <dbReference type="SAM" id="MobiDB-lite"/>
    </source>
</evidence>